<name>A0A2H3KTB9_9CHLR</name>
<comment type="caution">
    <text evidence="1">The sequence shown here is derived from an EMBL/GenBank/DDBJ whole genome shotgun (WGS) entry which is preliminary data.</text>
</comment>
<reference evidence="1 2" key="1">
    <citation type="submission" date="2016-05" db="EMBL/GenBank/DDBJ databases">
        <authorList>
            <person name="Lavstsen T."/>
            <person name="Jespersen J.S."/>
        </authorList>
    </citation>
    <scope>NUCLEOTIDE SEQUENCE [LARGE SCALE GENOMIC DNA]</scope>
    <source>
        <strain evidence="1 2">B7-9</strain>
    </source>
</reference>
<keyword evidence="2" id="KW-1185">Reference proteome</keyword>
<gene>
    <name evidence="1" type="ORF">A9Q02_19350</name>
</gene>
<evidence type="ECO:0000313" key="2">
    <source>
        <dbReference type="Proteomes" id="UP000220922"/>
    </source>
</evidence>
<protein>
    <submittedName>
        <fullName evidence="1">Uncharacterized protein</fullName>
    </submittedName>
</protein>
<dbReference type="AlphaFoldDB" id="A0A2H3KTB9"/>
<evidence type="ECO:0000313" key="1">
    <source>
        <dbReference type="EMBL" id="PDV97112.1"/>
    </source>
</evidence>
<dbReference type="EMBL" id="LYXE01000165">
    <property type="protein sequence ID" value="PDV97112.1"/>
    <property type="molecule type" value="Genomic_DNA"/>
</dbReference>
<proteinExistence type="predicted"/>
<dbReference type="OrthoDB" id="160203at2"/>
<dbReference type="RefSeq" id="WP_097654795.1">
    <property type="nucleotide sequence ID" value="NZ_LYXE01000165.1"/>
</dbReference>
<sequence>MGSWTELDAIYPPGRLSPAAALVTALGHLAGAHSLYVNGQVAPFWPKGLASDRELRARVEHYLTEVSCAQFLDEARQLLSLHQKQLVAAALRQAAQANGTQEALVAQLISGLGLDPAQPDPSPEVLQRGWEAFAQ</sequence>
<accession>A0A2H3KTB9</accession>
<dbReference type="Proteomes" id="UP000220922">
    <property type="component" value="Unassembled WGS sequence"/>
</dbReference>
<organism evidence="1 2">
    <name type="scientific">Candidatus Chloroploca asiatica</name>
    <dbReference type="NCBI Taxonomy" id="1506545"/>
    <lineage>
        <taxon>Bacteria</taxon>
        <taxon>Bacillati</taxon>
        <taxon>Chloroflexota</taxon>
        <taxon>Chloroflexia</taxon>
        <taxon>Chloroflexales</taxon>
        <taxon>Chloroflexineae</taxon>
        <taxon>Oscillochloridaceae</taxon>
        <taxon>Candidatus Chloroploca</taxon>
    </lineage>
</organism>